<sequence length="248" mass="27481">MSTESTWGVKITAGEPAAMRFYSIPNIVTDAALLLIPLPALLKLNGGIWARFGVGLTFVASTLGIVTAVLRFVVFLRTDLFQDITYYSVVTTNWSIIEPGIHLMGATVPTLKPMIQRFFSQIPITMSAPKSTTEAFFPNGPSMPKMPNPPIIERPALTKKSSARDLVPTIGRVSSRHMRMDDFMQWGSGIYSVVSDDEESMVCTEAIVHETMGRQGRNPDGTLQMWSLKPLQYSPLRTSFFFEGNSPR</sequence>
<evidence type="ECO:0000256" key="5">
    <source>
        <dbReference type="ARBA" id="ARBA00038359"/>
    </source>
</evidence>
<dbReference type="InterPro" id="IPR052337">
    <property type="entry name" value="SAT4-like"/>
</dbReference>
<proteinExistence type="inferred from homology"/>
<dbReference type="PANTHER" id="PTHR33048:SF156">
    <property type="entry name" value="INTEGRAL MEMBRANE PROTEIN"/>
    <property type="match status" value="1"/>
</dbReference>
<dbReference type="Pfam" id="PF20684">
    <property type="entry name" value="Fung_rhodopsin"/>
    <property type="match status" value="1"/>
</dbReference>
<protein>
    <recommendedName>
        <fullName evidence="7">Rhodopsin domain-containing protein</fullName>
    </recommendedName>
</protein>
<feature type="transmembrane region" description="Helical" evidence="6">
    <location>
        <begin position="21"/>
        <end position="42"/>
    </location>
</feature>
<feature type="domain" description="Rhodopsin" evidence="7">
    <location>
        <begin position="17"/>
        <end position="117"/>
    </location>
</feature>
<reference evidence="8 9" key="1">
    <citation type="submission" date="2024-02" db="EMBL/GenBank/DDBJ databases">
        <title>De novo assembly and annotation of 12 fungi associated with fruit tree decline syndrome in Ontario, Canada.</title>
        <authorList>
            <person name="Sulman M."/>
            <person name="Ellouze W."/>
            <person name="Ilyukhin E."/>
        </authorList>
    </citation>
    <scope>NUCLEOTIDE SEQUENCE [LARGE SCALE GENOMIC DNA]</scope>
    <source>
        <strain evidence="8 9">M42-189</strain>
    </source>
</reference>
<comment type="similarity">
    <text evidence="5">Belongs to the SAT4 family.</text>
</comment>
<keyword evidence="9" id="KW-1185">Reference proteome</keyword>
<dbReference type="InterPro" id="IPR049326">
    <property type="entry name" value="Rhodopsin_dom_fungi"/>
</dbReference>
<dbReference type="PANTHER" id="PTHR33048">
    <property type="entry name" value="PTH11-LIKE INTEGRAL MEMBRANE PROTEIN (AFU_ORTHOLOGUE AFUA_5G11245)"/>
    <property type="match status" value="1"/>
</dbReference>
<accession>A0ABR3S6R4</accession>
<name>A0ABR3S6R4_9PLEO</name>
<keyword evidence="3 6" id="KW-1133">Transmembrane helix</keyword>
<comment type="caution">
    <text evidence="8">The sequence shown here is derived from an EMBL/GenBank/DDBJ whole genome shotgun (WGS) entry which is preliminary data.</text>
</comment>
<gene>
    <name evidence="8" type="ORF">SLS60_000607</name>
</gene>
<evidence type="ECO:0000259" key="7">
    <source>
        <dbReference type="Pfam" id="PF20684"/>
    </source>
</evidence>
<organism evidence="8 9">
    <name type="scientific">Paraconiothyrium brasiliense</name>
    <dbReference type="NCBI Taxonomy" id="300254"/>
    <lineage>
        <taxon>Eukaryota</taxon>
        <taxon>Fungi</taxon>
        <taxon>Dikarya</taxon>
        <taxon>Ascomycota</taxon>
        <taxon>Pezizomycotina</taxon>
        <taxon>Dothideomycetes</taxon>
        <taxon>Pleosporomycetidae</taxon>
        <taxon>Pleosporales</taxon>
        <taxon>Massarineae</taxon>
        <taxon>Didymosphaeriaceae</taxon>
        <taxon>Paraconiothyrium</taxon>
    </lineage>
</organism>
<dbReference type="EMBL" id="JAKJXO020000001">
    <property type="protein sequence ID" value="KAL1612381.1"/>
    <property type="molecule type" value="Genomic_DNA"/>
</dbReference>
<evidence type="ECO:0000256" key="1">
    <source>
        <dbReference type="ARBA" id="ARBA00004141"/>
    </source>
</evidence>
<evidence type="ECO:0000256" key="4">
    <source>
        <dbReference type="ARBA" id="ARBA00023136"/>
    </source>
</evidence>
<evidence type="ECO:0000256" key="2">
    <source>
        <dbReference type="ARBA" id="ARBA00022692"/>
    </source>
</evidence>
<keyword evidence="4 6" id="KW-0472">Membrane</keyword>
<comment type="subcellular location">
    <subcellularLocation>
        <location evidence="1">Membrane</location>
        <topology evidence="1">Multi-pass membrane protein</topology>
    </subcellularLocation>
</comment>
<evidence type="ECO:0000313" key="8">
    <source>
        <dbReference type="EMBL" id="KAL1612381.1"/>
    </source>
</evidence>
<evidence type="ECO:0000256" key="6">
    <source>
        <dbReference type="SAM" id="Phobius"/>
    </source>
</evidence>
<evidence type="ECO:0000313" key="9">
    <source>
        <dbReference type="Proteomes" id="UP001521785"/>
    </source>
</evidence>
<dbReference type="Proteomes" id="UP001521785">
    <property type="component" value="Unassembled WGS sequence"/>
</dbReference>
<evidence type="ECO:0000256" key="3">
    <source>
        <dbReference type="ARBA" id="ARBA00022989"/>
    </source>
</evidence>
<keyword evidence="2 6" id="KW-0812">Transmembrane</keyword>
<feature type="transmembrane region" description="Helical" evidence="6">
    <location>
        <begin position="48"/>
        <end position="74"/>
    </location>
</feature>